<dbReference type="SUPFAM" id="SSF103473">
    <property type="entry name" value="MFS general substrate transporter"/>
    <property type="match status" value="1"/>
</dbReference>
<evidence type="ECO:0000256" key="4">
    <source>
        <dbReference type="ARBA" id="ARBA00022989"/>
    </source>
</evidence>
<evidence type="ECO:0000256" key="6">
    <source>
        <dbReference type="SAM" id="Phobius"/>
    </source>
</evidence>
<organism evidence="9 10">
    <name type="scientific">Campylobacter geochelonis</name>
    <dbReference type="NCBI Taxonomy" id="1780362"/>
    <lineage>
        <taxon>Bacteria</taxon>
        <taxon>Pseudomonadati</taxon>
        <taxon>Campylobacterota</taxon>
        <taxon>Epsilonproteobacteria</taxon>
        <taxon>Campylobacterales</taxon>
        <taxon>Campylobacteraceae</taxon>
        <taxon>Campylobacter</taxon>
    </lineage>
</organism>
<proteinExistence type="predicted"/>
<feature type="transmembrane region" description="Helical" evidence="6">
    <location>
        <begin position="48"/>
        <end position="69"/>
    </location>
</feature>
<feature type="transmembrane region" description="Helical" evidence="6">
    <location>
        <begin position="101"/>
        <end position="122"/>
    </location>
</feature>
<feature type="signal peptide" evidence="7">
    <location>
        <begin position="1"/>
        <end position="25"/>
    </location>
</feature>
<feature type="chain" id="PRO_5007281546" evidence="7">
    <location>
        <begin position="26"/>
        <end position="377"/>
    </location>
</feature>
<dbReference type="CDD" id="cd17473">
    <property type="entry name" value="MFS_arabinose_efflux_permease_like"/>
    <property type="match status" value="1"/>
</dbReference>
<keyword evidence="2" id="KW-1003">Cell membrane</keyword>
<dbReference type="Gene3D" id="1.20.1250.20">
    <property type="entry name" value="MFS general substrate transporter like domains"/>
    <property type="match status" value="2"/>
</dbReference>
<feature type="transmembrane region" description="Helical" evidence="6">
    <location>
        <begin position="266"/>
        <end position="284"/>
    </location>
</feature>
<dbReference type="GO" id="GO:0005886">
    <property type="term" value="C:plasma membrane"/>
    <property type="evidence" value="ECO:0007669"/>
    <property type="project" value="UniProtKB-SubCell"/>
</dbReference>
<dbReference type="EMBL" id="FIZP01000010">
    <property type="protein sequence ID" value="CZE48726.1"/>
    <property type="molecule type" value="Genomic_DNA"/>
</dbReference>
<evidence type="ECO:0000259" key="8">
    <source>
        <dbReference type="PROSITE" id="PS50850"/>
    </source>
</evidence>
<evidence type="ECO:0000256" key="1">
    <source>
        <dbReference type="ARBA" id="ARBA00004651"/>
    </source>
</evidence>
<name>A0A128EIU8_9BACT</name>
<feature type="transmembrane region" description="Helical" evidence="6">
    <location>
        <begin position="200"/>
        <end position="223"/>
    </location>
</feature>
<keyword evidence="3 6" id="KW-0812">Transmembrane</keyword>
<evidence type="ECO:0000256" key="7">
    <source>
        <dbReference type="SAM" id="SignalP"/>
    </source>
</evidence>
<dbReference type="InterPro" id="IPR020846">
    <property type="entry name" value="MFS_dom"/>
</dbReference>
<keyword evidence="10" id="KW-1185">Reference proteome</keyword>
<dbReference type="RefSeq" id="WP_075540436.1">
    <property type="nucleotide sequence ID" value="NZ_FIZP01000010.1"/>
</dbReference>
<keyword evidence="5 6" id="KW-0472">Membrane</keyword>
<dbReference type="PANTHER" id="PTHR43124">
    <property type="entry name" value="PURINE EFFLUX PUMP PBUE"/>
    <property type="match status" value="1"/>
</dbReference>
<keyword evidence="7" id="KW-0732">Signal</keyword>
<keyword evidence="4 6" id="KW-1133">Transmembrane helix</keyword>
<feature type="transmembrane region" description="Helical" evidence="6">
    <location>
        <begin position="134"/>
        <end position="153"/>
    </location>
</feature>
<evidence type="ECO:0000313" key="10">
    <source>
        <dbReference type="Proteomes" id="UP000069632"/>
    </source>
</evidence>
<dbReference type="AlphaFoldDB" id="A0A128EIU8"/>
<feature type="transmembrane region" description="Helical" evidence="6">
    <location>
        <begin position="325"/>
        <end position="343"/>
    </location>
</feature>
<feature type="transmembrane region" description="Helical" evidence="6">
    <location>
        <begin position="290"/>
        <end position="313"/>
    </location>
</feature>
<dbReference type="Pfam" id="PF07690">
    <property type="entry name" value="MFS_1"/>
    <property type="match status" value="2"/>
</dbReference>
<feature type="transmembrane region" description="Helical" evidence="6">
    <location>
        <begin position="235"/>
        <end position="254"/>
    </location>
</feature>
<dbReference type="InterPro" id="IPR011701">
    <property type="entry name" value="MFS"/>
</dbReference>
<dbReference type="InterPro" id="IPR036259">
    <property type="entry name" value="MFS_trans_sf"/>
</dbReference>
<protein>
    <submittedName>
        <fullName evidence="9">Multidrug DMT transporter permease</fullName>
    </submittedName>
</protein>
<evidence type="ECO:0000256" key="5">
    <source>
        <dbReference type="ARBA" id="ARBA00023136"/>
    </source>
</evidence>
<dbReference type="PROSITE" id="PS50850">
    <property type="entry name" value="MFS"/>
    <property type="match status" value="1"/>
</dbReference>
<dbReference type="Proteomes" id="UP000069632">
    <property type="component" value="Unassembled WGS sequence"/>
</dbReference>
<dbReference type="InterPro" id="IPR050189">
    <property type="entry name" value="MFS_Efflux_Transporters"/>
</dbReference>
<feature type="transmembrane region" description="Helical" evidence="6">
    <location>
        <begin position="76"/>
        <end position="95"/>
    </location>
</feature>
<feature type="domain" description="Major facilitator superfamily (MFS) profile" evidence="8">
    <location>
        <begin position="4"/>
        <end position="377"/>
    </location>
</feature>
<evidence type="ECO:0000256" key="2">
    <source>
        <dbReference type="ARBA" id="ARBA00022475"/>
    </source>
</evidence>
<comment type="subcellular location">
    <subcellularLocation>
        <location evidence="1">Cell membrane</location>
        <topology evidence="1">Multi-pass membrane protein</topology>
    </subcellularLocation>
</comment>
<sequence length="377" mass="41340">MNRVTLFTKLTLLFMGSAAMLSNLAVTTAMPHLKQYFNSPFIELYSRLMITLPALSIALLSPFLGIYIAKFGKRNSALVGFVLFTLFGSAGLYLAQIEALLLSRFLLGIGIAVIMIVTTSLVGDYFEGEARYKFMSLQNSFMAAGGAVFVIGGGVLTDIFWRLPFGVYLAGLLFIPAVILHIFDVKKVEIHESSKLTKPLYFIFGLGFLYMVIFFILPTQMPFLIMDIYGASGKLTGAIIATSFVGSTIGAIFFSPFKAKFGFAQIFLLAVLINSLGLVGVGIVKNIHFFFLTSFIIGFGGGLAMTNMSAWMLSYTNIHQRVKASSLLVSAIFLGQFISPFMTFPVVAKVGIQNAFLYIGIMLLFIVVLGFLRVLRK</sequence>
<evidence type="ECO:0000256" key="3">
    <source>
        <dbReference type="ARBA" id="ARBA00022692"/>
    </source>
</evidence>
<feature type="transmembrane region" description="Helical" evidence="6">
    <location>
        <begin position="159"/>
        <end position="180"/>
    </location>
</feature>
<reference evidence="9 10" key="1">
    <citation type="submission" date="2016-02" db="EMBL/GenBank/DDBJ databases">
        <authorList>
            <consortium name="Pathogen Informatics"/>
        </authorList>
    </citation>
    <scope>NUCLEOTIDE SEQUENCE [LARGE SCALE GENOMIC DNA]</scope>
    <source>
        <strain evidence="9 10">RC20</strain>
    </source>
</reference>
<dbReference type="GO" id="GO:0022857">
    <property type="term" value="F:transmembrane transporter activity"/>
    <property type="evidence" value="ECO:0007669"/>
    <property type="project" value="InterPro"/>
</dbReference>
<dbReference type="PANTHER" id="PTHR43124:SF3">
    <property type="entry name" value="CHLORAMPHENICOL EFFLUX PUMP RV0191"/>
    <property type="match status" value="1"/>
</dbReference>
<gene>
    <name evidence="9" type="ORF">ERS672216_01566</name>
</gene>
<evidence type="ECO:0000313" key="9">
    <source>
        <dbReference type="EMBL" id="CZE48726.1"/>
    </source>
</evidence>
<feature type="transmembrane region" description="Helical" evidence="6">
    <location>
        <begin position="355"/>
        <end position="375"/>
    </location>
</feature>
<dbReference type="OrthoDB" id="9812221at2"/>
<accession>A0A128EIU8</accession>